<comment type="catalytic activity">
    <reaction evidence="18 19">
        <text>alpha-ribazole 5'-phosphate + adenosylcob(III)inamide-GDP = adenosylcob(III)alamin 5'-phosphate + GMP + H(+)</text>
        <dbReference type="Rhea" id="RHEA:23560"/>
        <dbReference type="ChEBI" id="CHEBI:15378"/>
        <dbReference type="ChEBI" id="CHEBI:57918"/>
        <dbReference type="ChEBI" id="CHEBI:58115"/>
        <dbReference type="ChEBI" id="CHEBI:60487"/>
        <dbReference type="ChEBI" id="CHEBI:60493"/>
        <dbReference type="EC" id="2.7.8.26"/>
    </reaction>
</comment>
<keyword evidence="9 19" id="KW-0808">Transferase</keyword>
<dbReference type="PANTHER" id="PTHR34148:SF1">
    <property type="entry name" value="ADENOSYLCOBINAMIDE-GDP RIBAZOLETRANSFERASE"/>
    <property type="match status" value="1"/>
</dbReference>
<feature type="transmembrane region" description="Helical" evidence="19">
    <location>
        <begin position="206"/>
        <end position="224"/>
    </location>
</feature>
<evidence type="ECO:0000256" key="6">
    <source>
        <dbReference type="ARBA" id="ARBA00015850"/>
    </source>
</evidence>
<dbReference type="GO" id="GO:0009236">
    <property type="term" value="P:cobalamin biosynthetic process"/>
    <property type="evidence" value="ECO:0007669"/>
    <property type="project" value="UniProtKB-UniRule"/>
</dbReference>
<evidence type="ECO:0000256" key="15">
    <source>
        <dbReference type="ARBA" id="ARBA00032605"/>
    </source>
</evidence>
<keyword evidence="21" id="KW-1185">Reference proteome</keyword>
<dbReference type="Pfam" id="PF02654">
    <property type="entry name" value="CobS"/>
    <property type="match status" value="1"/>
</dbReference>
<dbReference type="GO" id="GO:0005886">
    <property type="term" value="C:plasma membrane"/>
    <property type="evidence" value="ECO:0007669"/>
    <property type="project" value="UniProtKB-SubCell"/>
</dbReference>
<name>A0A2H1YGX6_9FLAO</name>
<dbReference type="NCBIfam" id="TIGR00317">
    <property type="entry name" value="cobS"/>
    <property type="match status" value="1"/>
</dbReference>
<sequence>MKNQIHYFLTAVIFFTRIPCPKWVNHSSDILNKSSRYFSLVGILIGAISGLIYVGASFLFNPNIALVFSLIASVWTTGAFHEDGFADVCDGFGGGWTKDKILTIMKDSRLGTYGVVGIICLLSIKLLSLHQLLQFNNSIKTIPLVLISGHAISRFIATILLYTHQYVRDIDTAKIKPTTKKMSTKALIISGFFGLVPLVFFQDIRVFAVLIPLFLTYLYMGGFFKKWIGGQTGDCAGALQQVSEVIFYLSILILWKLF</sequence>
<dbReference type="GO" id="GO:0008818">
    <property type="term" value="F:cobalamin 5'-phosphate synthase activity"/>
    <property type="evidence" value="ECO:0007669"/>
    <property type="project" value="UniProtKB-UniRule"/>
</dbReference>
<evidence type="ECO:0000313" key="21">
    <source>
        <dbReference type="Proteomes" id="UP000234211"/>
    </source>
</evidence>
<evidence type="ECO:0000256" key="9">
    <source>
        <dbReference type="ARBA" id="ARBA00022679"/>
    </source>
</evidence>
<dbReference type="InterPro" id="IPR003805">
    <property type="entry name" value="CobS"/>
</dbReference>
<organism evidence="20 21">
    <name type="scientific">Tenacibaculum piscium</name>
    <dbReference type="NCBI Taxonomy" id="1458515"/>
    <lineage>
        <taxon>Bacteria</taxon>
        <taxon>Pseudomonadati</taxon>
        <taxon>Bacteroidota</taxon>
        <taxon>Flavobacteriia</taxon>
        <taxon>Flavobacteriales</taxon>
        <taxon>Flavobacteriaceae</taxon>
        <taxon>Tenacibaculum</taxon>
    </lineage>
</organism>
<comment type="cofactor">
    <cofactor evidence="1 19">
        <name>Mg(2+)</name>
        <dbReference type="ChEBI" id="CHEBI:18420"/>
    </cofactor>
</comment>
<dbReference type="GO" id="GO:0051073">
    <property type="term" value="F:adenosylcobinamide-GDP ribazoletransferase activity"/>
    <property type="evidence" value="ECO:0007669"/>
    <property type="project" value="UniProtKB-UniRule"/>
</dbReference>
<dbReference type="EMBL" id="OENF01000019">
    <property type="protein sequence ID" value="SOS74739.1"/>
    <property type="molecule type" value="Genomic_DNA"/>
</dbReference>
<keyword evidence="12 19" id="KW-1133">Transmembrane helix</keyword>
<keyword evidence="7 19" id="KW-1003">Cell membrane</keyword>
<proteinExistence type="inferred from homology"/>
<comment type="subcellular location">
    <subcellularLocation>
        <location evidence="2 19">Cell membrane</location>
        <topology evidence="2 19">Multi-pass membrane protein</topology>
    </subcellularLocation>
</comment>
<evidence type="ECO:0000256" key="19">
    <source>
        <dbReference type="HAMAP-Rule" id="MF_00719"/>
    </source>
</evidence>
<dbReference type="Proteomes" id="UP000234211">
    <property type="component" value="Unassembled WGS sequence"/>
</dbReference>
<evidence type="ECO:0000256" key="4">
    <source>
        <dbReference type="ARBA" id="ARBA00010561"/>
    </source>
</evidence>
<evidence type="ECO:0000256" key="3">
    <source>
        <dbReference type="ARBA" id="ARBA00004663"/>
    </source>
</evidence>
<evidence type="ECO:0000256" key="11">
    <source>
        <dbReference type="ARBA" id="ARBA00022842"/>
    </source>
</evidence>
<feature type="transmembrane region" description="Helical" evidence="19">
    <location>
        <begin position="236"/>
        <end position="255"/>
    </location>
</feature>
<keyword evidence="13 19" id="KW-0472">Membrane</keyword>
<feature type="transmembrane region" description="Helical" evidence="19">
    <location>
        <begin position="37"/>
        <end position="60"/>
    </location>
</feature>
<feature type="transmembrane region" description="Helical" evidence="19">
    <location>
        <begin position="182"/>
        <end position="200"/>
    </location>
</feature>
<protein>
    <recommendedName>
        <fullName evidence="6 19">Adenosylcobinamide-GDP ribazoletransferase</fullName>
        <ecNumber evidence="5 19">2.7.8.26</ecNumber>
    </recommendedName>
    <alternativeName>
        <fullName evidence="16 19">Cobalamin synthase</fullName>
    </alternativeName>
    <alternativeName>
        <fullName evidence="15 19">Cobalamin-5'-phosphate synthase</fullName>
    </alternativeName>
</protein>
<dbReference type="HAMAP" id="MF_00719">
    <property type="entry name" value="CobS"/>
    <property type="match status" value="1"/>
</dbReference>
<feature type="transmembrane region" description="Helical" evidence="19">
    <location>
        <begin position="141"/>
        <end position="162"/>
    </location>
</feature>
<evidence type="ECO:0000256" key="12">
    <source>
        <dbReference type="ARBA" id="ARBA00022989"/>
    </source>
</evidence>
<dbReference type="PANTHER" id="PTHR34148">
    <property type="entry name" value="ADENOSYLCOBINAMIDE-GDP RIBAZOLETRANSFERASE"/>
    <property type="match status" value="1"/>
</dbReference>
<dbReference type="EC" id="2.7.8.26" evidence="5 19"/>
<evidence type="ECO:0000256" key="14">
    <source>
        <dbReference type="ARBA" id="ARBA00025228"/>
    </source>
</evidence>
<evidence type="ECO:0000256" key="13">
    <source>
        <dbReference type="ARBA" id="ARBA00023136"/>
    </source>
</evidence>
<dbReference type="RefSeq" id="WP_101917223.1">
    <property type="nucleotide sequence ID" value="NZ_OENF01000019.1"/>
</dbReference>
<evidence type="ECO:0000256" key="10">
    <source>
        <dbReference type="ARBA" id="ARBA00022692"/>
    </source>
</evidence>
<evidence type="ECO:0000256" key="18">
    <source>
        <dbReference type="ARBA" id="ARBA00049504"/>
    </source>
</evidence>
<evidence type="ECO:0000256" key="16">
    <source>
        <dbReference type="ARBA" id="ARBA00032853"/>
    </source>
</evidence>
<evidence type="ECO:0000313" key="20">
    <source>
        <dbReference type="EMBL" id="SOS74739.1"/>
    </source>
</evidence>
<feature type="transmembrane region" description="Helical" evidence="19">
    <location>
        <begin position="110"/>
        <end position="129"/>
    </location>
</feature>
<dbReference type="OrthoDB" id="9794626at2"/>
<dbReference type="AlphaFoldDB" id="A0A2H1YGX6"/>
<comment type="pathway">
    <text evidence="3 19">Cofactor biosynthesis; adenosylcobalamin biosynthesis; adenosylcobalamin from cob(II)yrinate a,c-diamide: step 7/7.</text>
</comment>
<keyword evidence="8 19" id="KW-0169">Cobalamin biosynthesis</keyword>
<evidence type="ECO:0000256" key="1">
    <source>
        <dbReference type="ARBA" id="ARBA00001946"/>
    </source>
</evidence>
<reference evidence="21" key="1">
    <citation type="submission" date="2017-11" db="EMBL/GenBank/DDBJ databases">
        <authorList>
            <person name="Duchaud E."/>
        </authorList>
    </citation>
    <scope>NUCLEOTIDE SEQUENCE [LARGE SCALE GENOMIC DNA]</scope>
    <source>
        <strain evidence="21">Tenacibaculum sp. TNO020</strain>
    </source>
</reference>
<evidence type="ECO:0000256" key="2">
    <source>
        <dbReference type="ARBA" id="ARBA00004651"/>
    </source>
</evidence>
<evidence type="ECO:0000256" key="5">
    <source>
        <dbReference type="ARBA" id="ARBA00013200"/>
    </source>
</evidence>
<comment type="function">
    <text evidence="14 19">Joins adenosylcobinamide-GDP and alpha-ribazole to generate adenosylcobalamin (Ado-cobalamin). Also synthesizes adenosylcobalamin 5'-phosphate from adenosylcobinamide-GDP and alpha-ribazole 5'-phosphate.</text>
</comment>
<evidence type="ECO:0000256" key="7">
    <source>
        <dbReference type="ARBA" id="ARBA00022475"/>
    </source>
</evidence>
<dbReference type="NCBIfam" id="NF001277">
    <property type="entry name" value="PRK00235.1-3"/>
    <property type="match status" value="1"/>
</dbReference>
<evidence type="ECO:0000256" key="17">
    <source>
        <dbReference type="ARBA" id="ARBA00048623"/>
    </source>
</evidence>
<evidence type="ECO:0000256" key="8">
    <source>
        <dbReference type="ARBA" id="ARBA00022573"/>
    </source>
</evidence>
<keyword evidence="11 19" id="KW-0460">Magnesium</keyword>
<comment type="similarity">
    <text evidence="4 19">Belongs to the CobS family.</text>
</comment>
<accession>A0A2H1YGX6</accession>
<dbReference type="UniPathway" id="UPA00148">
    <property type="reaction ID" value="UER00238"/>
</dbReference>
<gene>
    <name evidence="19 20" type="primary">cobS</name>
    <name evidence="20" type="ORF">TNO020_260170</name>
</gene>
<keyword evidence="10 19" id="KW-0812">Transmembrane</keyword>
<comment type="catalytic activity">
    <reaction evidence="17 19">
        <text>alpha-ribazole + adenosylcob(III)inamide-GDP = adenosylcob(III)alamin + GMP + H(+)</text>
        <dbReference type="Rhea" id="RHEA:16049"/>
        <dbReference type="ChEBI" id="CHEBI:10329"/>
        <dbReference type="ChEBI" id="CHEBI:15378"/>
        <dbReference type="ChEBI" id="CHEBI:18408"/>
        <dbReference type="ChEBI" id="CHEBI:58115"/>
        <dbReference type="ChEBI" id="CHEBI:60487"/>
        <dbReference type="EC" id="2.7.8.26"/>
    </reaction>
</comment>